<dbReference type="EMBL" id="JAJUWU010000001">
    <property type="protein sequence ID" value="MCE7026734.1"/>
    <property type="molecule type" value="Genomic_DNA"/>
</dbReference>
<keyword evidence="2" id="KW-0812">Transmembrane</keyword>
<reference evidence="3" key="1">
    <citation type="submission" date="2022-01" db="EMBL/GenBank/DDBJ databases">
        <title>Jiella avicenniae sp. nov., a novel endophytic bacterium isolated from bark of Avicennia marina.</title>
        <authorList>
            <person name="Tuo L."/>
        </authorList>
    </citation>
    <scope>NUCLEOTIDE SEQUENCE</scope>
    <source>
        <strain evidence="3">CBK1P-4</strain>
    </source>
</reference>
<protein>
    <recommendedName>
        <fullName evidence="5">DUF4760 domain-containing protein</fullName>
    </recommendedName>
</protein>
<feature type="region of interest" description="Disordered" evidence="1">
    <location>
        <begin position="171"/>
        <end position="197"/>
    </location>
</feature>
<dbReference type="Proteomes" id="UP001139035">
    <property type="component" value="Unassembled WGS sequence"/>
</dbReference>
<evidence type="ECO:0000256" key="2">
    <source>
        <dbReference type="SAM" id="Phobius"/>
    </source>
</evidence>
<keyword evidence="2" id="KW-0472">Membrane</keyword>
<evidence type="ECO:0008006" key="5">
    <source>
        <dbReference type="Google" id="ProtNLM"/>
    </source>
</evidence>
<name>A0A9X1NYZ5_9HYPH</name>
<dbReference type="RefSeq" id="WP_233717415.1">
    <property type="nucleotide sequence ID" value="NZ_JAJUWU010000001.1"/>
</dbReference>
<sequence>MGSWLGPAVTAAFISSLIAALGWYVSFRTARGAESRRRDERVRDVQTAILAEIRSAVHHLRQYERSEILEGVRRRTQESPTYVPFIATEPSSPLYRSIAGEISILPNAVIDAVVLFYRQQEVIAYFADDLRGDRFAAMPGEEKIRMIEDYLALRDYAAALGQDAVQALETSLGQGVSRPGEDRSGRKSASDEAWRQT</sequence>
<gene>
    <name evidence="3" type="ORF">LZD57_01910</name>
</gene>
<evidence type="ECO:0000313" key="3">
    <source>
        <dbReference type="EMBL" id="MCE7026734.1"/>
    </source>
</evidence>
<dbReference type="AlphaFoldDB" id="A0A9X1NYZ5"/>
<feature type="transmembrane region" description="Helical" evidence="2">
    <location>
        <begin position="6"/>
        <end position="27"/>
    </location>
</feature>
<organism evidence="3 4">
    <name type="scientific">Jiella avicenniae</name>
    <dbReference type="NCBI Taxonomy" id="2907202"/>
    <lineage>
        <taxon>Bacteria</taxon>
        <taxon>Pseudomonadati</taxon>
        <taxon>Pseudomonadota</taxon>
        <taxon>Alphaproteobacteria</taxon>
        <taxon>Hyphomicrobiales</taxon>
        <taxon>Aurantimonadaceae</taxon>
        <taxon>Jiella</taxon>
    </lineage>
</organism>
<comment type="caution">
    <text evidence="3">The sequence shown here is derived from an EMBL/GenBank/DDBJ whole genome shotgun (WGS) entry which is preliminary data.</text>
</comment>
<evidence type="ECO:0000313" key="4">
    <source>
        <dbReference type="Proteomes" id="UP001139035"/>
    </source>
</evidence>
<keyword evidence="2" id="KW-1133">Transmembrane helix</keyword>
<evidence type="ECO:0000256" key="1">
    <source>
        <dbReference type="SAM" id="MobiDB-lite"/>
    </source>
</evidence>
<keyword evidence="4" id="KW-1185">Reference proteome</keyword>
<accession>A0A9X1NYZ5</accession>
<proteinExistence type="predicted"/>
<feature type="compositionally biased region" description="Basic and acidic residues" evidence="1">
    <location>
        <begin position="179"/>
        <end position="197"/>
    </location>
</feature>